<reference evidence="2 3" key="1">
    <citation type="submission" date="2024-11" db="EMBL/GenBank/DDBJ databases">
        <title>Adaptive evolution of stress response genes in parasites aligns with host niche diversity.</title>
        <authorList>
            <person name="Hahn C."/>
            <person name="Resl P."/>
        </authorList>
    </citation>
    <scope>NUCLEOTIDE SEQUENCE [LARGE SCALE GENOMIC DNA]</scope>
    <source>
        <strain evidence="2">EGGRZ-B1_66</strain>
        <tissue evidence="2">Body</tissue>
    </source>
</reference>
<evidence type="ECO:0000313" key="2">
    <source>
        <dbReference type="EMBL" id="KAL3319156.1"/>
    </source>
</evidence>
<accession>A0ABD2QHZ4</accession>
<evidence type="ECO:0000313" key="3">
    <source>
        <dbReference type="Proteomes" id="UP001626550"/>
    </source>
</evidence>
<evidence type="ECO:0000256" key="1">
    <source>
        <dbReference type="SAM" id="MobiDB-lite"/>
    </source>
</evidence>
<comment type="caution">
    <text evidence="2">The sequence shown here is derived from an EMBL/GenBank/DDBJ whole genome shotgun (WGS) entry which is preliminary data.</text>
</comment>
<dbReference type="Proteomes" id="UP001626550">
    <property type="component" value="Unassembled WGS sequence"/>
</dbReference>
<name>A0ABD2QHZ4_9PLAT</name>
<sequence>MHDNFSHCSKFTLFSVAQSRRGDHMLSSWRSNIGGEVSPITDTSSVTLDLPPESPRPRSSSHESFPSGTSYSPGTSTRSSGAYDLETDLASYVNSLAGAEYDDEATDDRCSFPNRAYHCSRFSDSSLSSHASDSDYEHLVKTRRSIRLLWTQRRLTK</sequence>
<dbReference type="AlphaFoldDB" id="A0ABD2QHZ4"/>
<feature type="region of interest" description="Disordered" evidence="1">
    <location>
        <begin position="29"/>
        <end position="83"/>
    </location>
</feature>
<proteinExistence type="predicted"/>
<organism evidence="2 3">
    <name type="scientific">Cichlidogyrus casuarinus</name>
    <dbReference type="NCBI Taxonomy" id="1844966"/>
    <lineage>
        <taxon>Eukaryota</taxon>
        <taxon>Metazoa</taxon>
        <taxon>Spiralia</taxon>
        <taxon>Lophotrochozoa</taxon>
        <taxon>Platyhelminthes</taxon>
        <taxon>Monogenea</taxon>
        <taxon>Monopisthocotylea</taxon>
        <taxon>Dactylogyridea</taxon>
        <taxon>Ancyrocephalidae</taxon>
        <taxon>Cichlidogyrus</taxon>
    </lineage>
</organism>
<feature type="compositionally biased region" description="Low complexity" evidence="1">
    <location>
        <begin position="62"/>
        <end position="81"/>
    </location>
</feature>
<keyword evidence="3" id="KW-1185">Reference proteome</keyword>
<dbReference type="EMBL" id="JBJKFK010000165">
    <property type="protein sequence ID" value="KAL3319156.1"/>
    <property type="molecule type" value="Genomic_DNA"/>
</dbReference>
<gene>
    <name evidence="2" type="ORF">Ciccas_002168</name>
</gene>
<protein>
    <submittedName>
        <fullName evidence="2">Uncharacterized protein</fullName>
    </submittedName>
</protein>